<evidence type="ECO:0000256" key="1">
    <source>
        <dbReference type="ARBA" id="ARBA00005234"/>
    </source>
</evidence>
<proteinExistence type="inferred from homology"/>
<dbReference type="Pfam" id="PF02902">
    <property type="entry name" value="Peptidase_C48"/>
    <property type="match status" value="1"/>
</dbReference>
<dbReference type="PANTHER" id="PTHR31470">
    <property type="entry name" value="CYSTEINE PROTEINASES SUPERFAMILY PROTEIN-RELATED-RELATED"/>
    <property type="match status" value="1"/>
</dbReference>
<dbReference type="PANTHER" id="PTHR31470:SF53">
    <property type="entry name" value="CYSTEINE PROTEINASES SUPERFAMILY PROTEIN-RELATED"/>
    <property type="match status" value="1"/>
</dbReference>
<dbReference type="EMBL" id="JAATIP010000068">
    <property type="protein sequence ID" value="KAF4379622.1"/>
    <property type="molecule type" value="Genomic_DNA"/>
</dbReference>
<sequence length="861" mass="96402">MVNIRICFSFITQRRYINQVELFNKSSQSHQGKGKSPVKLKLRNITPTSFERLSLSLTDFFSGETTPEAVKFKIKGGSKPAGQPGLMDIIFLCFLCGFLCFPQQSQGGEENIDVDATIASAVKAVENLIGSSTHVPASVETSEKTDLEIVVFQETPILRPQKRDRKKGAVLKSPFIELASGASKSGSSSVSPDDSVYKVVKYVRGLCPLDNKIGEPVDPQLEAEFVKWVDTGLRKHKSNTTTNVYCKGKDTIFLPFRFGVEDISNKMWFHNLAYPNCFLTNSCCSHIDIIFYYLRKKIMYSAEPKIKVTTTDCLFCSSITSLYEKFVEKNNDILVLSLSHNVAQYIQGGKILCATPWHLVDHVVMLINDHWICGRLNIAERRIYLYNSLRSGRYMTAAKEACKPFSVILPYYFSMLDFKGLRNEAKFSTMEPFPIVAVDGLPEQVTADCGVFVASFAKYFIDGKPIASSGFDVEIHRDRLAVLFYQYGMKKQTENIESESEAPPSLPKNFSYPTSFNIQSKVSSIPNYELHQAAITSFDDEGRMETTGKKRKRSRNSRKKEERRKVAMGRFRANYELSEKIADEHKPAKEAFTDILEMYTCKSEGTISRLITTCVGLTNTEDDAMQKCANYLSAITIYLPSLEKVVKRVLGMKGYGVTELDEKGLDANDIKLEAAVNMDKTAAITGQLILILFKNINEKSYDTYIRKRAATLKAIVEYHGELIPGCDEDVLLNRESAEIISNVLGASCLLRSTIMHAVIANSKHEGSFGEVCGYVMGIAAWTEMNAIKHIFDAILALKSPVLGVSRLAAEVLNLQEACMTINRTEYPQLFKIFHPTAATRVLEKHQFANLTAIAKRIKAAD</sequence>
<dbReference type="InterPro" id="IPR003653">
    <property type="entry name" value="Peptidase_C48_C"/>
</dbReference>
<feature type="domain" description="Ubiquitin-like protease family profile" evidence="5">
    <location>
        <begin position="293"/>
        <end position="487"/>
    </location>
</feature>
<comment type="caution">
    <text evidence="6">The sequence shown here is derived from an EMBL/GenBank/DDBJ whole genome shotgun (WGS) entry which is preliminary data.</text>
</comment>
<evidence type="ECO:0000256" key="3">
    <source>
        <dbReference type="ARBA" id="ARBA00022801"/>
    </source>
</evidence>
<organism evidence="6 7">
    <name type="scientific">Cannabis sativa</name>
    <name type="common">Hemp</name>
    <name type="synonym">Marijuana</name>
    <dbReference type="NCBI Taxonomy" id="3483"/>
    <lineage>
        <taxon>Eukaryota</taxon>
        <taxon>Viridiplantae</taxon>
        <taxon>Streptophyta</taxon>
        <taxon>Embryophyta</taxon>
        <taxon>Tracheophyta</taxon>
        <taxon>Spermatophyta</taxon>
        <taxon>Magnoliopsida</taxon>
        <taxon>eudicotyledons</taxon>
        <taxon>Gunneridae</taxon>
        <taxon>Pentapetalae</taxon>
        <taxon>rosids</taxon>
        <taxon>fabids</taxon>
        <taxon>Rosales</taxon>
        <taxon>Cannabaceae</taxon>
        <taxon>Cannabis</taxon>
    </lineage>
</organism>
<dbReference type="SUPFAM" id="SSF54001">
    <property type="entry name" value="Cysteine proteinases"/>
    <property type="match status" value="1"/>
</dbReference>
<evidence type="ECO:0000256" key="2">
    <source>
        <dbReference type="ARBA" id="ARBA00022670"/>
    </source>
</evidence>
<evidence type="ECO:0000313" key="7">
    <source>
        <dbReference type="Proteomes" id="UP000525078"/>
    </source>
</evidence>
<dbReference type="InterPro" id="IPR038765">
    <property type="entry name" value="Papain-like_cys_pep_sf"/>
</dbReference>
<evidence type="ECO:0000256" key="4">
    <source>
        <dbReference type="SAM" id="MobiDB-lite"/>
    </source>
</evidence>
<comment type="similarity">
    <text evidence="1">Belongs to the peptidase C48 family.</text>
</comment>
<protein>
    <recommendedName>
        <fullName evidence="5">Ubiquitin-like protease family profile domain-containing protein</fullName>
    </recommendedName>
</protein>
<feature type="compositionally biased region" description="Basic residues" evidence="4">
    <location>
        <begin position="549"/>
        <end position="558"/>
    </location>
</feature>
<keyword evidence="2" id="KW-0645">Protease</keyword>
<dbReference type="Gene3D" id="3.40.395.10">
    <property type="entry name" value="Adenoviral Proteinase, Chain A"/>
    <property type="match status" value="1"/>
</dbReference>
<evidence type="ECO:0000259" key="5">
    <source>
        <dbReference type="Pfam" id="PF02902"/>
    </source>
</evidence>
<keyword evidence="3" id="KW-0378">Hydrolase</keyword>
<evidence type="ECO:0000313" key="6">
    <source>
        <dbReference type="EMBL" id="KAF4379622.1"/>
    </source>
</evidence>
<feature type="region of interest" description="Disordered" evidence="4">
    <location>
        <begin position="539"/>
        <end position="565"/>
    </location>
</feature>
<gene>
    <name evidence="6" type="ORF">F8388_023639</name>
</gene>
<dbReference type="Proteomes" id="UP000525078">
    <property type="component" value="Unassembled WGS sequence"/>
</dbReference>
<reference evidence="6 7" key="1">
    <citation type="journal article" date="2020" name="bioRxiv">
        <title>Sequence and annotation of 42 cannabis genomes reveals extensive copy number variation in cannabinoid synthesis and pathogen resistance genes.</title>
        <authorList>
            <person name="Mckernan K.J."/>
            <person name="Helbert Y."/>
            <person name="Kane L.T."/>
            <person name="Ebling H."/>
            <person name="Zhang L."/>
            <person name="Liu B."/>
            <person name="Eaton Z."/>
            <person name="Mclaughlin S."/>
            <person name="Kingan S."/>
            <person name="Baybayan P."/>
            <person name="Concepcion G."/>
            <person name="Jordan M."/>
            <person name="Riva A."/>
            <person name="Barbazuk W."/>
            <person name="Harkins T."/>
        </authorList>
    </citation>
    <scope>NUCLEOTIDE SEQUENCE [LARGE SCALE GENOMIC DNA]</scope>
    <source>
        <strain evidence="7">cv. Jamaican Lion 4</strain>
        <tissue evidence="6">Leaf</tissue>
    </source>
</reference>
<dbReference type="AlphaFoldDB" id="A0A7J6G9X6"/>
<dbReference type="GO" id="GO:0006508">
    <property type="term" value="P:proteolysis"/>
    <property type="evidence" value="ECO:0007669"/>
    <property type="project" value="UniProtKB-KW"/>
</dbReference>
<name>A0A7J6G9X6_CANSA</name>
<dbReference type="GO" id="GO:0008234">
    <property type="term" value="F:cysteine-type peptidase activity"/>
    <property type="evidence" value="ECO:0007669"/>
    <property type="project" value="InterPro"/>
</dbReference>
<accession>A0A7J6G9X6</accession>